<protein>
    <submittedName>
        <fullName evidence="1">Uncharacterized protein</fullName>
    </submittedName>
</protein>
<sequence length="142" mass="15279">MSTPFHNTVHLYPIKNEDSNRTVVFLNQTGLTKADLENRLIEPDPAVPNGMRLLSDGAKITRRVARLEIFERRGPGNAGLATAQFQFTDLVPILAGDPLAVGDTPVGGGNGFVKKGVADETAPWVAEIVTLKGKKYAAIVKL</sequence>
<accession>A0ABQ4V1W2</accession>
<evidence type="ECO:0000313" key="1">
    <source>
        <dbReference type="EMBL" id="GJE78079.1"/>
    </source>
</evidence>
<name>A0ABQ4V1W2_9HYPH</name>
<dbReference type="RefSeq" id="WP_238308661.1">
    <property type="nucleotide sequence ID" value="NZ_BPRE01000020.1"/>
</dbReference>
<gene>
    <name evidence="1" type="ORF">BGCPKDLD_4690</name>
</gene>
<keyword evidence="2" id="KW-1185">Reference proteome</keyword>
<dbReference type="Proteomes" id="UP001055093">
    <property type="component" value="Unassembled WGS sequence"/>
</dbReference>
<comment type="caution">
    <text evidence="1">The sequence shown here is derived from an EMBL/GenBank/DDBJ whole genome shotgun (WGS) entry which is preliminary data.</text>
</comment>
<reference evidence="1" key="1">
    <citation type="journal article" date="2021" name="Front. Microbiol.">
        <title>Comprehensive Comparative Genomics and Phenotyping of Methylobacterium Species.</title>
        <authorList>
            <person name="Alessa O."/>
            <person name="Ogura Y."/>
            <person name="Fujitani Y."/>
            <person name="Takami H."/>
            <person name="Hayashi T."/>
            <person name="Sahin N."/>
            <person name="Tani A."/>
        </authorList>
    </citation>
    <scope>NUCLEOTIDE SEQUENCE</scope>
    <source>
        <strain evidence="1">DSM 14458</strain>
    </source>
</reference>
<evidence type="ECO:0000313" key="2">
    <source>
        <dbReference type="Proteomes" id="UP001055093"/>
    </source>
</evidence>
<reference evidence="1" key="2">
    <citation type="submission" date="2021-08" db="EMBL/GenBank/DDBJ databases">
        <authorList>
            <person name="Tani A."/>
            <person name="Ola A."/>
            <person name="Ogura Y."/>
            <person name="Katsura K."/>
            <person name="Hayashi T."/>
        </authorList>
    </citation>
    <scope>NUCLEOTIDE SEQUENCE</scope>
    <source>
        <strain evidence="1">DSM 14458</strain>
    </source>
</reference>
<dbReference type="EMBL" id="BPRE01000020">
    <property type="protein sequence ID" value="GJE78079.1"/>
    <property type="molecule type" value="Genomic_DNA"/>
</dbReference>
<organism evidence="1 2">
    <name type="scientific">Methylorubrum suomiense</name>
    <dbReference type="NCBI Taxonomy" id="144191"/>
    <lineage>
        <taxon>Bacteria</taxon>
        <taxon>Pseudomonadati</taxon>
        <taxon>Pseudomonadota</taxon>
        <taxon>Alphaproteobacteria</taxon>
        <taxon>Hyphomicrobiales</taxon>
        <taxon>Methylobacteriaceae</taxon>
        <taxon>Methylorubrum</taxon>
    </lineage>
</organism>
<proteinExistence type="predicted"/>